<dbReference type="AlphaFoldDB" id="A0A5B7AI55"/>
<dbReference type="EMBL" id="GHES01025226">
    <property type="protein sequence ID" value="MPA55785.1"/>
    <property type="molecule type" value="Transcribed_RNA"/>
</dbReference>
<dbReference type="InterPro" id="IPR037546">
    <property type="entry name" value="SAC51-like"/>
</dbReference>
<gene>
    <name evidence="2" type="ORF">Din_025226</name>
    <name evidence="3" type="ORF">Din_025227</name>
</gene>
<sequence>MVKANDSWPCEQHSAWNSPNLNYMSTLLQSGRQNGLPSCMNPSTFSSNVASPGIAVSGLPGLKTGQTNGAHGLFHFSPPRLESLLSTSYPYLKEKQPASSYGLGVKATPNAVYGSIQKRFLIFDQSRNQTRLILTSVCSPAQNPIIAPTKPVCACDLLDEKQAANVEQIFPINPIIQEKSDENHMFEASEGHEDTEEINALLYSDDDDDDDDDSEDDEVTSTGHSPFAIEGSHERHEHVEEIASSDGPTKRHRLLDGGYKKSSLMDIASSVKLDRTCKYDDDAESSCVKGRTQEEGMGSILGNKRSRKDKIHETLRILESIIPGVKSTDPLLVIDEAINYLKLKAKALRIGYPRVPLQYVGLEGGMKGKQLVVPQEEFLN</sequence>
<dbReference type="EMBL" id="GHES01025227">
    <property type="protein sequence ID" value="MPA55786.1"/>
    <property type="molecule type" value="Transcribed_RNA"/>
</dbReference>
<name>A0A5B7AI55_DAVIN</name>
<evidence type="ECO:0000256" key="1">
    <source>
        <dbReference type="SAM" id="MobiDB-lite"/>
    </source>
</evidence>
<feature type="compositionally biased region" description="Acidic residues" evidence="1">
    <location>
        <begin position="204"/>
        <end position="219"/>
    </location>
</feature>
<evidence type="ECO:0000313" key="3">
    <source>
        <dbReference type="EMBL" id="MPA55786.1"/>
    </source>
</evidence>
<feature type="region of interest" description="Disordered" evidence="1">
    <location>
        <begin position="203"/>
        <end position="255"/>
    </location>
</feature>
<reference evidence="2" key="1">
    <citation type="submission" date="2019-08" db="EMBL/GenBank/DDBJ databases">
        <title>Reference gene set and small RNA set construction with multiple tissues from Davidia involucrata Baill.</title>
        <authorList>
            <person name="Yang H."/>
            <person name="Zhou C."/>
            <person name="Li G."/>
            <person name="Wang J."/>
            <person name="Gao P."/>
            <person name="Wang M."/>
            <person name="Wang R."/>
            <person name="Zhao Y."/>
        </authorList>
    </citation>
    <scope>NUCLEOTIDE SEQUENCE</scope>
    <source>
        <tissue evidence="2">Mixed with DoveR01_LX</tissue>
    </source>
</reference>
<dbReference type="PANTHER" id="PTHR36066">
    <property type="entry name" value="TRANSCRIPTION FACTOR BHLH145"/>
    <property type="match status" value="1"/>
</dbReference>
<proteinExistence type="predicted"/>
<protein>
    <recommendedName>
        <fullName evidence="4">BHLH domain-containing protein</fullName>
    </recommendedName>
</protein>
<evidence type="ECO:0000313" key="2">
    <source>
        <dbReference type="EMBL" id="MPA55785.1"/>
    </source>
</evidence>
<dbReference type="PANTHER" id="PTHR36066:SF8">
    <property type="entry name" value="TRANSCRIPTION FACTOR SAC51"/>
    <property type="match status" value="1"/>
</dbReference>
<feature type="compositionally biased region" description="Basic and acidic residues" evidence="1">
    <location>
        <begin position="231"/>
        <end position="241"/>
    </location>
</feature>
<accession>A0A5B7AI55</accession>
<dbReference type="Pfam" id="PF23173">
    <property type="entry name" value="bHLH_SAC51"/>
    <property type="match status" value="1"/>
</dbReference>
<organism evidence="2">
    <name type="scientific">Davidia involucrata</name>
    <name type="common">Dove tree</name>
    <dbReference type="NCBI Taxonomy" id="16924"/>
    <lineage>
        <taxon>Eukaryota</taxon>
        <taxon>Viridiplantae</taxon>
        <taxon>Streptophyta</taxon>
        <taxon>Embryophyta</taxon>
        <taxon>Tracheophyta</taxon>
        <taxon>Spermatophyta</taxon>
        <taxon>Magnoliopsida</taxon>
        <taxon>eudicotyledons</taxon>
        <taxon>Gunneridae</taxon>
        <taxon>Pentapetalae</taxon>
        <taxon>asterids</taxon>
        <taxon>Cornales</taxon>
        <taxon>Nyssaceae</taxon>
        <taxon>Davidia</taxon>
    </lineage>
</organism>
<evidence type="ECO:0008006" key="4">
    <source>
        <dbReference type="Google" id="ProtNLM"/>
    </source>
</evidence>